<evidence type="ECO:0000256" key="1">
    <source>
        <dbReference type="SAM" id="MobiDB-lite"/>
    </source>
</evidence>
<keyword evidence="4" id="KW-1185">Reference proteome</keyword>
<feature type="region of interest" description="Disordered" evidence="1">
    <location>
        <begin position="77"/>
        <end position="242"/>
    </location>
</feature>
<dbReference type="Proteomes" id="UP000620559">
    <property type="component" value="Unassembled WGS sequence"/>
</dbReference>
<feature type="compositionally biased region" description="Polar residues" evidence="1">
    <location>
        <begin position="77"/>
        <end position="95"/>
    </location>
</feature>
<sequence length="242" mass="27511">MTVIRLILLVAVLGGLMLLLAQNWSPAIPLVFLGLRTQPLSLAMWMLFSSAAGAFTSLLISGLLQLLSSRYTTQQPQTASYSTSTEDSPRVNQRSQPKEYYQRKSTPPPASTPQPPDEFENNQDDDWDLDKNPNDDWEFEERFDSREYQSSDSRSSYTKIQDDDDYEDSQEADSSYSYNKRDLKNSNAGKTESIYDADYRVIIPPPNPSVTSKTSDDADNNDDDWGLFDEDFDDDDKPSPRR</sequence>
<feature type="compositionally biased region" description="Acidic residues" evidence="1">
    <location>
        <begin position="217"/>
        <end position="236"/>
    </location>
</feature>
<protein>
    <submittedName>
        <fullName evidence="3">LapA family protein</fullName>
    </submittedName>
</protein>
<keyword evidence="2" id="KW-0812">Transmembrane</keyword>
<feature type="compositionally biased region" description="Acidic residues" evidence="1">
    <location>
        <begin position="117"/>
        <end position="128"/>
    </location>
</feature>
<evidence type="ECO:0000313" key="4">
    <source>
        <dbReference type="Proteomes" id="UP000620559"/>
    </source>
</evidence>
<feature type="transmembrane region" description="Helical" evidence="2">
    <location>
        <begin position="45"/>
        <end position="67"/>
    </location>
</feature>
<feature type="compositionally biased region" description="Basic and acidic residues" evidence="1">
    <location>
        <begin position="129"/>
        <end position="149"/>
    </location>
</feature>
<proteinExistence type="predicted"/>
<accession>A0A8J7JUI4</accession>
<dbReference type="EMBL" id="JADEWL010000033">
    <property type="protein sequence ID" value="MBE9213445.1"/>
    <property type="molecule type" value="Genomic_DNA"/>
</dbReference>
<evidence type="ECO:0000313" key="3">
    <source>
        <dbReference type="EMBL" id="MBE9213445.1"/>
    </source>
</evidence>
<keyword evidence="2" id="KW-1133">Transmembrane helix</keyword>
<evidence type="ECO:0000256" key="2">
    <source>
        <dbReference type="SAM" id="Phobius"/>
    </source>
</evidence>
<feature type="compositionally biased region" description="Pro residues" evidence="1">
    <location>
        <begin position="106"/>
        <end position="116"/>
    </location>
</feature>
<comment type="caution">
    <text evidence="3">The sequence shown here is derived from an EMBL/GenBank/DDBJ whole genome shotgun (WGS) entry which is preliminary data.</text>
</comment>
<organism evidence="3 4">
    <name type="scientific">Plectonema cf. radiosum LEGE 06105</name>
    <dbReference type="NCBI Taxonomy" id="945769"/>
    <lineage>
        <taxon>Bacteria</taxon>
        <taxon>Bacillati</taxon>
        <taxon>Cyanobacteriota</taxon>
        <taxon>Cyanophyceae</taxon>
        <taxon>Oscillatoriophycideae</taxon>
        <taxon>Oscillatoriales</taxon>
        <taxon>Microcoleaceae</taxon>
        <taxon>Plectonema</taxon>
    </lineage>
</organism>
<feature type="compositionally biased region" description="Acidic residues" evidence="1">
    <location>
        <begin position="162"/>
        <end position="171"/>
    </location>
</feature>
<dbReference type="AlphaFoldDB" id="A0A8J7JUI4"/>
<gene>
    <name evidence="3" type="ORF">IQ247_12335</name>
</gene>
<name>A0A8J7JUI4_9CYAN</name>
<keyword evidence="2" id="KW-0472">Membrane</keyword>
<reference evidence="3" key="1">
    <citation type="submission" date="2020-10" db="EMBL/GenBank/DDBJ databases">
        <authorList>
            <person name="Castelo-Branco R."/>
            <person name="Eusebio N."/>
            <person name="Adriana R."/>
            <person name="Vieira A."/>
            <person name="Brugerolle De Fraissinette N."/>
            <person name="Rezende De Castro R."/>
            <person name="Schneider M.P."/>
            <person name="Vasconcelos V."/>
            <person name="Leao P.N."/>
        </authorList>
    </citation>
    <scope>NUCLEOTIDE SEQUENCE</scope>
    <source>
        <strain evidence="3">LEGE 06105</strain>
    </source>
</reference>